<dbReference type="InterPro" id="IPR001929">
    <property type="entry name" value="Germin"/>
</dbReference>
<feature type="binding site" evidence="8">
    <location>
        <position position="109"/>
    </location>
    <ligand>
        <name>Mn(2+)</name>
        <dbReference type="ChEBI" id="CHEBI:29035"/>
    </ligand>
</feature>
<keyword evidence="12" id="KW-1185">Reference proteome</keyword>
<dbReference type="Gene3D" id="2.60.120.10">
    <property type="entry name" value="Jelly Rolls"/>
    <property type="match status" value="1"/>
</dbReference>
<feature type="domain" description="Cupin type-1" evidence="11">
    <location>
        <begin position="55"/>
        <end position="200"/>
    </location>
</feature>
<dbReference type="SMART" id="SM00835">
    <property type="entry name" value="Cupin_1"/>
    <property type="match status" value="1"/>
</dbReference>
<feature type="binding site" evidence="8">
    <location>
        <position position="148"/>
    </location>
    <ligand>
        <name>Mn(2+)</name>
        <dbReference type="ChEBI" id="CHEBI:29035"/>
    </ligand>
</feature>
<dbReference type="RefSeq" id="XP_021838669.2">
    <property type="nucleotide sequence ID" value="XM_021982977.2"/>
</dbReference>
<keyword evidence="10" id="KW-0732">Signal</keyword>
<evidence type="ECO:0000256" key="4">
    <source>
        <dbReference type="ARBA" id="ARBA00022525"/>
    </source>
</evidence>
<dbReference type="SUPFAM" id="SSF51182">
    <property type="entry name" value="RmlC-like cupins"/>
    <property type="match status" value="1"/>
</dbReference>
<dbReference type="InterPro" id="IPR011051">
    <property type="entry name" value="RmlC_Cupin_sf"/>
</dbReference>
<evidence type="ECO:0000256" key="9">
    <source>
        <dbReference type="PIRSR" id="PIRSR601929-3"/>
    </source>
</evidence>
<feature type="chain" id="PRO_5044967996" description="Germin-like protein" evidence="10">
    <location>
        <begin position="20"/>
        <end position="210"/>
    </location>
</feature>
<evidence type="ECO:0000256" key="1">
    <source>
        <dbReference type="ARBA" id="ARBA00004271"/>
    </source>
</evidence>
<dbReference type="PANTHER" id="PTHR31238">
    <property type="entry name" value="GERMIN-LIKE PROTEIN SUBFAMILY 3 MEMBER 3"/>
    <property type="match status" value="1"/>
</dbReference>
<dbReference type="GeneID" id="110778415"/>
<feature type="disulfide bond" evidence="9">
    <location>
        <begin position="26"/>
        <end position="41"/>
    </location>
</feature>
<sequence length="210" mass="22189">MDAQKIIFLFILLVPLSSATSVVDFCVADFNYPDGPAGYACRNPANLTADDFVYSGLGVAGNTSNIFNASAFLAVDITFPALNGLGLSMARLDFGVGGVIPIHAHRVSEVILVIEGTIIAGFIGSNNTPYYKTLNKGDIMIFPQSLLHFQVNVGDLPALAFVSLNSASPGFQTTSFALGANDLPTDIIQKITLLDAAQIRQLKTVFGGTN</sequence>
<comment type="similarity">
    <text evidence="2 10">Belongs to the germin family.</text>
</comment>
<accession>A0A9R0HZD7</accession>
<protein>
    <recommendedName>
        <fullName evidence="10">Germin-like protein</fullName>
    </recommendedName>
</protein>
<keyword evidence="5 7" id="KW-0479">Metal-binding</keyword>
<dbReference type="InterPro" id="IPR006045">
    <property type="entry name" value="Cupin_1"/>
</dbReference>
<evidence type="ECO:0000256" key="5">
    <source>
        <dbReference type="ARBA" id="ARBA00022723"/>
    </source>
</evidence>
<gene>
    <name evidence="13" type="primary">LOC110778415</name>
</gene>
<keyword evidence="9" id="KW-1015">Disulfide bond</keyword>
<evidence type="ECO:0000313" key="13">
    <source>
        <dbReference type="RefSeq" id="XP_021838669.2"/>
    </source>
</evidence>
<dbReference type="PRINTS" id="PR00325">
    <property type="entry name" value="GERMIN"/>
</dbReference>
<evidence type="ECO:0000256" key="8">
    <source>
        <dbReference type="PIRSR" id="PIRSR601929-2"/>
    </source>
</evidence>
<feature type="binding site" evidence="7">
    <location>
        <position position="109"/>
    </location>
    <ligand>
        <name>oxalate</name>
        <dbReference type="ChEBI" id="CHEBI:30623"/>
    </ligand>
</feature>
<dbReference type="Pfam" id="PF00190">
    <property type="entry name" value="Cupin_1"/>
    <property type="match status" value="1"/>
</dbReference>
<proteinExistence type="inferred from homology"/>
<dbReference type="GO" id="GO:0048046">
    <property type="term" value="C:apoplast"/>
    <property type="evidence" value="ECO:0007669"/>
    <property type="project" value="UniProtKB-SubCell"/>
</dbReference>
<feature type="signal peptide" evidence="10">
    <location>
        <begin position="1"/>
        <end position="19"/>
    </location>
</feature>
<evidence type="ECO:0000256" key="7">
    <source>
        <dbReference type="PIRSR" id="PIRSR601929-1"/>
    </source>
</evidence>
<evidence type="ECO:0000259" key="11">
    <source>
        <dbReference type="SMART" id="SM00835"/>
    </source>
</evidence>
<dbReference type="InterPro" id="IPR014710">
    <property type="entry name" value="RmlC-like_jellyroll"/>
</dbReference>
<evidence type="ECO:0000256" key="3">
    <source>
        <dbReference type="ARBA" id="ARBA00022523"/>
    </source>
</evidence>
<evidence type="ECO:0000313" key="12">
    <source>
        <dbReference type="Proteomes" id="UP000813463"/>
    </source>
</evidence>
<reference evidence="12" key="1">
    <citation type="journal article" date="2021" name="Nat. Commun.">
        <title>Genomic analyses provide insights into spinach domestication and the genetic basis of agronomic traits.</title>
        <authorList>
            <person name="Cai X."/>
            <person name="Sun X."/>
            <person name="Xu C."/>
            <person name="Sun H."/>
            <person name="Wang X."/>
            <person name="Ge C."/>
            <person name="Zhang Z."/>
            <person name="Wang Q."/>
            <person name="Fei Z."/>
            <person name="Jiao C."/>
            <person name="Wang Q."/>
        </authorList>
    </citation>
    <scope>NUCLEOTIDE SEQUENCE [LARGE SCALE GENOMIC DNA]</scope>
    <source>
        <strain evidence="12">cv. Varoflay</strain>
    </source>
</reference>
<keyword evidence="6 7" id="KW-0464">Manganese</keyword>
<keyword evidence="4 10" id="KW-0964">Secreted</keyword>
<feature type="binding site" evidence="8">
    <location>
        <position position="105"/>
    </location>
    <ligand>
        <name>Mn(2+)</name>
        <dbReference type="ChEBI" id="CHEBI:29035"/>
    </ligand>
</feature>
<comment type="subcellular location">
    <subcellularLocation>
        <location evidence="1 10">Secreted</location>
        <location evidence="1 10">Extracellular space</location>
        <location evidence="1 10">Apoplast</location>
    </subcellularLocation>
</comment>
<dbReference type="GO" id="GO:0031012">
    <property type="term" value="C:extracellular matrix"/>
    <property type="evidence" value="ECO:0000318"/>
    <property type="project" value="GO_Central"/>
</dbReference>
<evidence type="ECO:0000256" key="2">
    <source>
        <dbReference type="ARBA" id="ARBA00007456"/>
    </source>
</evidence>
<dbReference type="AlphaFoldDB" id="A0A9R0HZD7"/>
<organism evidence="12 13">
    <name type="scientific">Spinacia oleracea</name>
    <name type="common">Spinach</name>
    <dbReference type="NCBI Taxonomy" id="3562"/>
    <lineage>
        <taxon>Eukaryota</taxon>
        <taxon>Viridiplantae</taxon>
        <taxon>Streptophyta</taxon>
        <taxon>Embryophyta</taxon>
        <taxon>Tracheophyta</taxon>
        <taxon>Spermatophyta</taxon>
        <taxon>Magnoliopsida</taxon>
        <taxon>eudicotyledons</taxon>
        <taxon>Gunneridae</taxon>
        <taxon>Pentapetalae</taxon>
        <taxon>Caryophyllales</taxon>
        <taxon>Chenopodiaceae</taxon>
        <taxon>Chenopodioideae</taxon>
        <taxon>Anserineae</taxon>
        <taxon>Spinacia</taxon>
    </lineage>
</organism>
<evidence type="ECO:0000256" key="10">
    <source>
        <dbReference type="RuleBase" id="RU366015"/>
    </source>
</evidence>
<dbReference type="Proteomes" id="UP000813463">
    <property type="component" value="Chromosome 2"/>
</dbReference>
<feature type="binding site" evidence="7">
    <location>
        <position position="105"/>
    </location>
    <ligand>
        <name>oxalate</name>
        <dbReference type="ChEBI" id="CHEBI:30623"/>
    </ligand>
</feature>
<dbReference type="GO" id="GO:0030145">
    <property type="term" value="F:manganese ion binding"/>
    <property type="evidence" value="ECO:0007669"/>
    <property type="project" value="UniProtKB-UniRule"/>
</dbReference>
<dbReference type="KEGG" id="soe:110778415"/>
<feature type="binding site" evidence="8">
    <location>
        <position position="103"/>
    </location>
    <ligand>
        <name>Mn(2+)</name>
        <dbReference type="ChEBI" id="CHEBI:29035"/>
    </ligand>
</feature>
<name>A0A9R0HZD7_SPIOL</name>
<reference evidence="13" key="2">
    <citation type="submission" date="2025-08" db="UniProtKB">
        <authorList>
            <consortium name="RefSeq"/>
        </authorList>
    </citation>
    <scope>IDENTIFICATION</scope>
    <source>
        <tissue evidence="13">Leaf</tissue>
    </source>
</reference>
<dbReference type="CDD" id="cd02241">
    <property type="entry name" value="cupin_OxOx"/>
    <property type="match status" value="1"/>
</dbReference>
<evidence type="ECO:0000256" key="6">
    <source>
        <dbReference type="ARBA" id="ARBA00023211"/>
    </source>
</evidence>
<keyword evidence="3 10" id="KW-0052">Apoplast</keyword>